<dbReference type="InterPro" id="IPR052045">
    <property type="entry name" value="Sulfur_Carrier/Prot_Modifier"/>
</dbReference>
<organism evidence="1 2">
    <name type="scientific">candidate division TA06 bacterium</name>
    <dbReference type="NCBI Taxonomy" id="2250710"/>
    <lineage>
        <taxon>Bacteria</taxon>
        <taxon>Bacteria division TA06</taxon>
    </lineage>
</organism>
<accession>A0A660SAQ2</accession>
<dbReference type="PANTHER" id="PTHR38031:SF1">
    <property type="entry name" value="SULFUR CARRIER PROTEIN CYSO"/>
    <property type="match status" value="1"/>
</dbReference>
<dbReference type="InterPro" id="IPR003749">
    <property type="entry name" value="ThiS/MoaD-like"/>
</dbReference>
<gene>
    <name evidence="1" type="ORF">DRP44_01485</name>
</gene>
<dbReference type="Gene3D" id="3.10.20.30">
    <property type="match status" value="1"/>
</dbReference>
<evidence type="ECO:0000313" key="2">
    <source>
        <dbReference type="Proteomes" id="UP000282321"/>
    </source>
</evidence>
<sequence>MIKVKFFTLLRLMLNIKEVEVDTEKEEITIREVLNIAEKKIGKPFLYKMLNKDGEIMRGTIILINGRNILHINKLDSVVHNKDIVSLFPPGGGG</sequence>
<dbReference type="EMBL" id="QNBC01000011">
    <property type="protein sequence ID" value="RKX67757.1"/>
    <property type="molecule type" value="Genomic_DNA"/>
</dbReference>
<dbReference type="PANTHER" id="PTHR38031">
    <property type="entry name" value="SULFUR CARRIER PROTEIN SLR0821-RELATED"/>
    <property type="match status" value="1"/>
</dbReference>
<comment type="caution">
    <text evidence="1">The sequence shown here is derived from an EMBL/GenBank/DDBJ whole genome shotgun (WGS) entry which is preliminary data.</text>
</comment>
<dbReference type="SUPFAM" id="SSF54285">
    <property type="entry name" value="MoaD/ThiS"/>
    <property type="match status" value="1"/>
</dbReference>
<dbReference type="InterPro" id="IPR016155">
    <property type="entry name" value="Mopterin_synth/thiamin_S_b"/>
</dbReference>
<dbReference type="InterPro" id="IPR012675">
    <property type="entry name" value="Beta-grasp_dom_sf"/>
</dbReference>
<evidence type="ECO:0000313" key="1">
    <source>
        <dbReference type="EMBL" id="RKX67757.1"/>
    </source>
</evidence>
<dbReference type="AlphaFoldDB" id="A0A660SAQ2"/>
<dbReference type="Proteomes" id="UP000282321">
    <property type="component" value="Unassembled WGS sequence"/>
</dbReference>
<name>A0A660SAQ2_UNCT6</name>
<protein>
    <submittedName>
        <fullName evidence="1">MoaD/ThiS family protein</fullName>
    </submittedName>
</protein>
<proteinExistence type="predicted"/>
<reference evidence="1 2" key="1">
    <citation type="submission" date="2018-06" db="EMBL/GenBank/DDBJ databases">
        <title>Extensive metabolic versatility and redundancy in microbially diverse, dynamic hydrothermal sediments.</title>
        <authorList>
            <person name="Dombrowski N."/>
            <person name="Teske A."/>
            <person name="Baker B.J."/>
        </authorList>
    </citation>
    <scope>NUCLEOTIDE SEQUENCE [LARGE SCALE GENOMIC DNA]</scope>
    <source>
        <strain evidence="1">B35_G9</strain>
    </source>
</reference>
<dbReference type="Pfam" id="PF02597">
    <property type="entry name" value="ThiS"/>
    <property type="match status" value="1"/>
</dbReference>